<protein>
    <submittedName>
        <fullName evidence="2">Uncharacterized protein</fullName>
    </submittedName>
</protein>
<sequence>MSLLIIYELLSLILLLFFLLTSFKLFV</sequence>
<keyword evidence="1" id="KW-0812">Transmembrane</keyword>
<reference evidence="2" key="1">
    <citation type="submission" date="2011-02" db="EMBL/GenBank/DDBJ databases">
        <title>Construction and analysis of full-length cDNA library of Cryptosporidium parvum.</title>
        <authorList>
            <person name="Yamagishi J."/>
            <person name="Wakaguri H."/>
            <person name="Sugano S."/>
            <person name="Kawano S."/>
            <person name="Fujisaki K."/>
            <person name="Sugimoto C."/>
            <person name="Watanabe J."/>
            <person name="Suzuki Y."/>
            <person name="Kimata I."/>
            <person name="Xuan X."/>
        </authorList>
    </citation>
    <scope>NUCLEOTIDE SEQUENCE</scope>
    <source>
        <strain evidence="2">HNJ-1</strain>
    </source>
</reference>
<name>F0X5E2_CRYPV</name>
<dbReference type="EMBL" id="FX115710">
    <property type="protein sequence ID" value="BAJ77813.1"/>
    <property type="molecule type" value="mRNA"/>
</dbReference>
<organism evidence="2">
    <name type="scientific">Cryptosporidium parvum</name>
    <dbReference type="NCBI Taxonomy" id="5807"/>
    <lineage>
        <taxon>Eukaryota</taxon>
        <taxon>Sar</taxon>
        <taxon>Alveolata</taxon>
        <taxon>Apicomplexa</taxon>
        <taxon>Conoidasida</taxon>
        <taxon>Coccidia</taxon>
        <taxon>Eucoccidiorida</taxon>
        <taxon>Eimeriorina</taxon>
        <taxon>Cryptosporidiidae</taxon>
        <taxon>Cryptosporidium</taxon>
    </lineage>
</organism>
<keyword evidence="1" id="KW-1133">Transmembrane helix</keyword>
<proteinExistence type="evidence at transcript level"/>
<evidence type="ECO:0000256" key="1">
    <source>
        <dbReference type="SAM" id="Phobius"/>
    </source>
</evidence>
<evidence type="ECO:0000313" key="2">
    <source>
        <dbReference type="EMBL" id="BAJ77813.1"/>
    </source>
</evidence>
<accession>F0X5E2</accession>
<feature type="transmembrane region" description="Helical" evidence="1">
    <location>
        <begin position="6"/>
        <end position="26"/>
    </location>
</feature>
<keyword evidence="1" id="KW-0472">Membrane</keyword>
<dbReference type="AlphaFoldDB" id="F0X5E2"/>